<evidence type="ECO:0000313" key="2">
    <source>
        <dbReference type="Proteomes" id="UP000245535"/>
    </source>
</evidence>
<sequence length="46" mass="5717">MSRVLIIVDVLISEQYKGLEFQKERIEKNRQVLERKGQFYFYETQY</sequence>
<dbReference type="Proteomes" id="UP000245535">
    <property type="component" value="Unassembled WGS sequence"/>
</dbReference>
<dbReference type="EMBL" id="QGDO01000003">
    <property type="protein sequence ID" value="PWJ42427.1"/>
    <property type="molecule type" value="Genomic_DNA"/>
</dbReference>
<evidence type="ECO:0000313" key="1">
    <source>
        <dbReference type="EMBL" id="PWJ42427.1"/>
    </source>
</evidence>
<accession>A0A315ZYI8</accession>
<name>A0A315ZYI8_SEDFL</name>
<organism evidence="1 2">
    <name type="scientific">Sediminitomix flava</name>
    <dbReference type="NCBI Taxonomy" id="379075"/>
    <lineage>
        <taxon>Bacteria</taxon>
        <taxon>Pseudomonadati</taxon>
        <taxon>Bacteroidota</taxon>
        <taxon>Cytophagia</taxon>
        <taxon>Cytophagales</taxon>
        <taxon>Flammeovirgaceae</taxon>
        <taxon>Sediminitomix</taxon>
    </lineage>
</organism>
<keyword evidence="2" id="KW-1185">Reference proteome</keyword>
<dbReference type="AlphaFoldDB" id="A0A315ZYI8"/>
<reference evidence="1 2" key="1">
    <citation type="submission" date="2018-03" db="EMBL/GenBank/DDBJ databases">
        <title>Genomic Encyclopedia of Archaeal and Bacterial Type Strains, Phase II (KMG-II): from individual species to whole genera.</title>
        <authorList>
            <person name="Goeker M."/>
        </authorList>
    </citation>
    <scope>NUCLEOTIDE SEQUENCE [LARGE SCALE GENOMIC DNA]</scope>
    <source>
        <strain evidence="1 2">DSM 28229</strain>
    </source>
</reference>
<protein>
    <submittedName>
        <fullName evidence="1">Uncharacterized protein</fullName>
    </submittedName>
</protein>
<gene>
    <name evidence="1" type="ORF">BC781_103679</name>
</gene>
<comment type="caution">
    <text evidence="1">The sequence shown here is derived from an EMBL/GenBank/DDBJ whole genome shotgun (WGS) entry which is preliminary data.</text>
</comment>
<proteinExistence type="predicted"/>